<feature type="compositionally biased region" description="Polar residues" evidence="1">
    <location>
        <begin position="83"/>
        <end position="98"/>
    </location>
</feature>
<feature type="region of interest" description="Disordered" evidence="1">
    <location>
        <begin position="80"/>
        <end position="107"/>
    </location>
</feature>
<evidence type="ECO:0000313" key="3">
    <source>
        <dbReference type="EMBL" id="CCM02735.1"/>
    </source>
</evidence>
<dbReference type="EMBL" id="HE797090">
    <property type="protein sequence ID" value="CCM02735.1"/>
    <property type="molecule type" value="Genomic_DNA"/>
</dbReference>
<feature type="region of interest" description="Disordered" evidence="1">
    <location>
        <begin position="1"/>
        <end position="34"/>
    </location>
</feature>
<dbReference type="GeneID" id="24097646"/>
<dbReference type="STRING" id="599839.J4GPX0"/>
<keyword evidence="4" id="KW-1185">Reference proteome</keyword>
<sequence>MSENIRSRDSAVRSPSDLPPPRDRKKATRSVSPPLSHVPLKRFNYLLALFATLLVVFYAWRLAQWKADVGGWWNLALGRRPPAQQNPHPDQHAWAQTDQRPDGVGEPGVEQRIEELARALGLPSGDLARAIADAVREHVPPASLSSVAAHETGDAVKYVVDPSGAAASDAESAPASTASRGFGVVQEALEAAVGLDEPPSALGREV</sequence>
<proteinExistence type="predicted"/>
<name>J4GPX0_9APHY</name>
<dbReference type="Proteomes" id="UP000006352">
    <property type="component" value="Unassembled WGS sequence"/>
</dbReference>
<protein>
    <submittedName>
        <fullName evidence="3">Uncharacterized protein</fullName>
    </submittedName>
</protein>
<feature type="compositionally biased region" description="Basic and acidic residues" evidence="1">
    <location>
        <begin position="1"/>
        <end position="11"/>
    </location>
</feature>
<feature type="transmembrane region" description="Helical" evidence="2">
    <location>
        <begin position="43"/>
        <end position="60"/>
    </location>
</feature>
<dbReference type="AlphaFoldDB" id="J4GPX0"/>
<dbReference type="OrthoDB" id="3199651at2759"/>
<evidence type="ECO:0000256" key="2">
    <source>
        <dbReference type="SAM" id="Phobius"/>
    </source>
</evidence>
<evidence type="ECO:0000256" key="1">
    <source>
        <dbReference type="SAM" id="MobiDB-lite"/>
    </source>
</evidence>
<dbReference type="HOGENOM" id="CLU_103024_1_0_1"/>
<dbReference type="RefSeq" id="XP_012182018.1">
    <property type="nucleotide sequence ID" value="XM_012326628.1"/>
</dbReference>
<dbReference type="InParanoid" id="J4GPX0"/>
<reference evidence="3 4" key="1">
    <citation type="journal article" date="2012" name="Appl. Environ. Microbiol.">
        <title>Short-read sequencing for genomic analysis of the brown rot fungus Fibroporia radiculosa.</title>
        <authorList>
            <person name="Tang J.D."/>
            <person name="Perkins A.D."/>
            <person name="Sonstegard T.S."/>
            <person name="Schroeder S.G."/>
            <person name="Burgess S.C."/>
            <person name="Diehl S.V."/>
        </authorList>
    </citation>
    <scope>NUCLEOTIDE SEQUENCE [LARGE SCALE GENOMIC DNA]</scope>
    <source>
        <strain evidence="3 4">TFFH 294</strain>
    </source>
</reference>
<gene>
    <name evidence="3" type="ORF">FIBRA_04842</name>
</gene>
<accession>J4GPX0</accession>
<evidence type="ECO:0000313" key="4">
    <source>
        <dbReference type="Proteomes" id="UP000006352"/>
    </source>
</evidence>
<keyword evidence="2" id="KW-1133">Transmembrane helix</keyword>
<organism evidence="3 4">
    <name type="scientific">Fibroporia radiculosa</name>
    <dbReference type="NCBI Taxonomy" id="599839"/>
    <lineage>
        <taxon>Eukaryota</taxon>
        <taxon>Fungi</taxon>
        <taxon>Dikarya</taxon>
        <taxon>Basidiomycota</taxon>
        <taxon>Agaricomycotina</taxon>
        <taxon>Agaricomycetes</taxon>
        <taxon>Polyporales</taxon>
        <taxon>Fibroporiaceae</taxon>
        <taxon>Fibroporia</taxon>
    </lineage>
</organism>
<keyword evidence="2" id="KW-0472">Membrane</keyword>
<keyword evidence="2" id="KW-0812">Transmembrane</keyword>